<keyword evidence="3 5" id="KW-1133">Transmembrane helix</keyword>
<dbReference type="PATRIC" id="fig|1237149.3.peg.4628"/>
<feature type="transmembrane region" description="Helical" evidence="5">
    <location>
        <begin position="165"/>
        <end position="181"/>
    </location>
</feature>
<dbReference type="Gene3D" id="1.10.3730.20">
    <property type="match status" value="2"/>
</dbReference>
<dbReference type="AlphaFoldDB" id="L8JPL5"/>
<reference evidence="7 8" key="1">
    <citation type="submission" date="2012-12" db="EMBL/GenBank/DDBJ databases">
        <title>Genome assembly of Fulvivirga imtechensis AK7.</title>
        <authorList>
            <person name="Nupur N."/>
            <person name="Khatri I."/>
            <person name="Kumar R."/>
            <person name="Subramanian S."/>
            <person name="Pinnaka A."/>
        </authorList>
    </citation>
    <scope>NUCLEOTIDE SEQUENCE [LARGE SCALE GENOMIC DNA]</scope>
    <source>
        <strain evidence="7 8">AK7</strain>
    </source>
</reference>
<feature type="transmembrane region" description="Helical" evidence="5">
    <location>
        <begin position="84"/>
        <end position="102"/>
    </location>
</feature>
<feature type="transmembrane region" description="Helical" evidence="5">
    <location>
        <begin position="222"/>
        <end position="241"/>
    </location>
</feature>
<protein>
    <submittedName>
        <fullName evidence="7">Putative permease</fullName>
    </submittedName>
</protein>
<feature type="transmembrane region" description="Helical" evidence="5">
    <location>
        <begin position="247"/>
        <end position="266"/>
    </location>
</feature>
<dbReference type="Pfam" id="PF00892">
    <property type="entry name" value="EamA"/>
    <property type="match status" value="2"/>
</dbReference>
<feature type="domain" description="EamA" evidence="6">
    <location>
        <begin position="136"/>
        <end position="263"/>
    </location>
</feature>
<dbReference type="GO" id="GO:0016020">
    <property type="term" value="C:membrane"/>
    <property type="evidence" value="ECO:0007669"/>
    <property type="project" value="UniProtKB-SubCell"/>
</dbReference>
<sequence>MLVAGFVFALMNVFVKLVPNIPATEIVFFRSVISLVLSYGFLKGSQVNIWGGNKKILLLRGLSGAIALILYFITLQAIPLASAVTIQFLSPIFTSILGIFIVKERVKPLQWLFFLIAFGGIVVIQGFDHRITPLYMIIGVFAAFFSGLAYNFIRKVNTTEHPLVIVFYFPLVTIPVTGAYSLFEWEQPVGREWLFLLLIGVLTQVAQYFMTKAYQAEELSKVASLKYISIIYALGFGWIIFDETFNLMTYVGMLVVLAGVSLNIWYKHSMAVKK</sequence>
<feature type="transmembrane region" description="Helical" evidence="5">
    <location>
        <begin position="57"/>
        <end position="78"/>
    </location>
</feature>
<name>L8JPL5_9BACT</name>
<dbReference type="InterPro" id="IPR000620">
    <property type="entry name" value="EamA_dom"/>
</dbReference>
<evidence type="ECO:0000256" key="1">
    <source>
        <dbReference type="ARBA" id="ARBA00004141"/>
    </source>
</evidence>
<dbReference type="PANTHER" id="PTHR22911">
    <property type="entry name" value="ACYL-MALONYL CONDENSING ENZYME-RELATED"/>
    <property type="match status" value="1"/>
</dbReference>
<accession>L8JPL5</accession>
<evidence type="ECO:0000259" key="6">
    <source>
        <dbReference type="Pfam" id="PF00892"/>
    </source>
</evidence>
<keyword evidence="2 5" id="KW-0812">Transmembrane</keyword>
<dbReference type="OrthoDB" id="597549at2"/>
<dbReference type="InterPro" id="IPR037185">
    <property type="entry name" value="EmrE-like"/>
</dbReference>
<dbReference type="EMBL" id="AMZN01000077">
    <property type="protein sequence ID" value="ELR69307.1"/>
    <property type="molecule type" value="Genomic_DNA"/>
</dbReference>
<feature type="transmembrane region" description="Helical" evidence="5">
    <location>
        <begin position="133"/>
        <end position="153"/>
    </location>
</feature>
<dbReference type="PANTHER" id="PTHR22911:SF6">
    <property type="entry name" value="SOLUTE CARRIER FAMILY 35 MEMBER G1"/>
    <property type="match status" value="1"/>
</dbReference>
<keyword evidence="8" id="KW-1185">Reference proteome</keyword>
<dbReference type="SUPFAM" id="SSF103481">
    <property type="entry name" value="Multidrug resistance efflux transporter EmrE"/>
    <property type="match status" value="2"/>
</dbReference>
<dbReference type="eggNOG" id="COG0697">
    <property type="taxonomic scope" value="Bacteria"/>
</dbReference>
<keyword evidence="4 5" id="KW-0472">Membrane</keyword>
<organism evidence="7 8">
    <name type="scientific">Fulvivirga imtechensis AK7</name>
    <dbReference type="NCBI Taxonomy" id="1237149"/>
    <lineage>
        <taxon>Bacteria</taxon>
        <taxon>Pseudomonadati</taxon>
        <taxon>Bacteroidota</taxon>
        <taxon>Cytophagia</taxon>
        <taxon>Cytophagales</taxon>
        <taxon>Fulvivirgaceae</taxon>
        <taxon>Fulvivirga</taxon>
    </lineage>
</organism>
<feature type="transmembrane region" description="Helical" evidence="5">
    <location>
        <begin position="109"/>
        <end position="127"/>
    </location>
</feature>
<evidence type="ECO:0000256" key="3">
    <source>
        <dbReference type="ARBA" id="ARBA00022989"/>
    </source>
</evidence>
<comment type="caution">
    <text evidence="7">The sequence shown here is derived from an EMBL/GenBank/DDBJ whole genome shotgun (WGS) entry which is preliminary data.</text>
</comment>
<evidence type="ECO:0000313" key="7">
    <source>
        <dbReference type="EMBL" id="ELR69307.1"/>
    </source>
</evidence>
<feature type="transmembrane region" description="Helical" evidence="5">
    <location>
        <begin position="193"/>
        <end position="210"/>
    </location>
</feature>
<evidence type="ECO:0000256" key="4">
    <source>
        <dbReference type="ARBA" id="ARBA00023136"/>
    </source>
</evidence>
<evidence type="ECO:0000313" key="8">
    <source>
        <dbReference type="Proteomes" id="UP000011135"/>
    </source>
</evidence>
<evidence type="ECO:0000256" key="2">
    <source>
        <dbReference type="ARBA" id="ARBA00022692"/>
    </source>
</evidence>
<gene>
    <name evidence="7" type="ORF">C900_05161</name>
</gene>
<evidence type="ECO:0000256" key="5">
    <source>
        <dbReference type="SAM" id="Phobius"/>
    </source>
</evidence>
<dbReference type="Proteomes" id="UP000011135">
    <property type="component" value="Unassembled WGS sequence"/>
</dbReference>
<comment type="subcellular location">
    <subcellularLocation>
        <location evidence="1">Membrane</location>
        <topology evidence="1">Multi-pass membrane protein</topology>
    </subcellularLocation>
</comment>
<feature type="transmembrane region" description="Helical" evidence="5">
    <location>
        <begin position="27"/>
        <end position="45"/>
    </location>
</feature>
<feature type="domain" description="EamA" evidence="6">
    <location>
        <begin position="1"/>
        <end position="124"/>
    </location>
</feature>
<proteinExistence type="predicted"/>